<dbReference type="CDD" id="cd06530">
    <property type="entry name" value="S26_SPase_I"/>
    <property type="match status" value="1"/>
</dbReference>
<keyword evidence="4 6" id="KW-0472">Membrane</keyword>
<organism evidence="7 8">
    <name type="scientific">Halohasta litorea</name>
    <dbReference type="NCBI Taxonomy" id="869891"/>
    <lineage>
        <taxon>Archaea</taxon>
        <taxon>Methanobacteriati</taxon>
        <taxon>Methanobacteriota</taxon>
        <taxon>Stenosarchaea group</taxon>
        <taxon>Halobacteria</taxon>
        <taxon>Halobacteriales</taxon>
        <taxon>Haloferacaceae</taxon>
        <taxon>Halohasta</taxon>
    </lineage>
</organism>
<dbReference type="Proteomes" id="UP001597052">
    <property type="component" value="Unassembled WGS sequence"/>
</dbReference>
<dbReference type="AlphaFoldDB" id="A0ABD6D326"/>
<evidence type="ECO:0000256" key="6">
    <source>
        <dbReference type="SAM" id="Phobius"/>
    </source>
</evidence>
<dbReference type="RefSeq" id="WP_256397456.1">
    <property type="nucleotide sequence ID" value="NZ_JANHDJ010000007.1"/>
</dbReference>
<keyword evidence="2 6" id="KW-0812">Transmembrane</keyword>
<feature type="region of interest" description="Disordered" evidence="5">
    <location>
        <begin position="1"/>
        <end position="67"/>
    </location>
</feature>
<dbReference type="InterPro" id="IPR019533">
    <property type="entry name" value="Peptidase_S26"/>
</dbReference>
<feature type="transmembrane region" description="Helical" evidence="6">
    <location>
        <begin position="86"/>
        <end position="107"/>
    </location>
</feature>
<evidence type="ECO:0000256" key="1">
    <source>
        <dbReference type="ARBA" id="ARBA00004370"/>
    </source>
</evidence>
<evidence type="ECO:0000256" key="2">
    <source>
        <dbReference type="ARBA" id="ARBA00022692"/>
    </source>
</evidence>
<sequence>MSPGDRRPPDDEEAGGPTADRTPSSETDETAANGDDRRSTERPHADDTGKRDIPPRAGSRESGESGSLWTRFRTADDGPLLLLREVLLSGGIVLLFGLLLFGASGVWPPMVAVESESMEPNINQYDLIIVSEPGRFAPEMADRTGVVTANSVGETKHESFNRAGSVVVYQNPESLGPPIIHRAHFYVEGGENWYDRANPEYIAADSCSELDQCPAPHAGYITKGDNNDSNAQYDQANGIAPVVKPGWVTGIAHLRIPRVGYIRLALTGAASFGPLLPAGVGAIGAGTAYAIGRRELLG</sequence>
<comment type="subcellular location">
    <subcellularLocation>
        <location evidence="1">Membrane</location>
    </subcellularLocation>
</comment>
<evidence type="ECO:0000313" key="8">
    <source>
        <dbReference type="Proteomes" id="UP001597052"/>
    </source>
</evidence>
<protein>
    <submittedName>
        <fullName evidence="7">S26 family signal peptidase</fullName>
    </submittedName>
</protein>
<dbReference type="InterPro" id="IPR036286">
    <property type="entry name" value="LexA/Signal_pep-like_sf"/>
</dbReference>
<evidence type="ECO:0000256" key="5">
    <source>
        <dbReference type="SAM" id="MobiDB-lite"/>
    </source>
</evidence>
<keyword evidence="8" id="KW-1185">Reference proteome</keyword>
<evidence type="ECO:0000256" key="3">
    <source>
        <dbReference type="ARBA" id="ARBA00022989"/>
    </source>
</evidence>
<dbReference type="SUPFAM" id="SSF51306">
    <property type="entry name" value="LexA/Signal peptidase"/>
    <property type="match status" value="1"/>
</dbReference>
<dbReference type="GO" id="GO:0016020">
    <property type="term" value="C:membrane"/>
    <property type="evidence" value="ECO:0007669"/>
    <property type="project" value="UniProtKB-SubCell"/>
</dbReference>
<dbReference type="EMBL" id="JBHUDM010000001">
    <property type="protein sequence ID" value="MFD1640453.1"/>
    <property type="molecule type" value="Genomic_DNA"/>
</dbReference>
<dbReference type="PANTHER" id="PTHR10806:SF6">
    <property type="entry name" value="SIGNAL PEPTIDASE COMPLEX CATALYTIC SUBUNIT SEC11"/>
    <property type="match status" value="1"/>
</dbReference>
<evidence type="ECO:0000256" key="4">
    <source>
        <dbReference type="ARBA" id="ARBA00023136"/>
    </source>
</evidence>
<keyword evidence="3 6" id="KW-1133">Transmembrane helix</keyword>
<dbReference type="InterPro" id="IPR001733">
    <property type="entry name" value="Peptidase_S26B"/>
</dbReference>
<gene>
    <name evidence="7" type="ORF">ACFSBW_01005</name>
</gene>
<name>A0ABD6D326_9EURY</name>
<feature type="compositionally biased region" description="Basic and acidic residues" evidence="5">
    <location>
        <begin position="34"/>
        <end position="63"/>
    </location>
</feature>
<comment type="caution">
    <text evidence="7">The sequence shown here is derived from an EMBL/GenBank/DDBJ whole genome shotgun (WGS) entry which is preliminary data.</text>
</comment>
<evidence type="ECO:0000313" key="7">
    <source>
        <dbReference type="EMBL" id="MFD1640453.1"/>
    </source>
</evidence>
<proteinExistence type="predicted"/>
<dbReference type="PANTHER" id="PTHR10806">
    <property type="entry name" value="SIGNAL PEPTIDASE COMPLEX CATALYTIC SUBUNIT SEC11"/>
    <property type="match status" value="1"/>
</dbReference>
<reference evidence="7 8" key="1">
    <citation type="journal article" date="2019" name="Int. J. Syst. Evol. Microbiol.">
        <title>The Global Catalogue of Microorganisms (GCM) 10K type strain sequencing project: providing services to taxonomists for standard genome sequencing and annotation.</title>
        <authorList>
            <consortium name="The Broad Institute Genomics Platform"/>
            <consortium name="The Broad Institute Genome Sequencing Center for Infectious Disease"/>
            <person name="Wu L."/>
            <person name="Ma J."/>
        </authorList>
    </citation>
    <scope>NUCLEOTIDE SEQUENCE [LARGE SCALE GENOMIC DNA]</scope>
    <source>
        <strain evidence="7 8">CGMCC 1.10593</strain>
    </source>
</reference>
<accession>A0ABD6D326</accession>